<organism evidence="1">
    <name type="scientific">Ignisphaera aggregans</name>
    <dbReference type="NCBI Taxonomy" id="334771"/>
    <lineage>
        <taxon>Archaea</taxon>
        <taxon>Thermoproteota</taxon>
        <taxon>Thermoprotei</taxon>
        <taxon>Desulfurococcales</taxon>
        <taxon>Desulfurococcaceae</taxon>
        <taxon>Ignisphaera</taxon>
    </lineage>
</organism>
<dbReference type="AlphaFoldDB" id="A0A7J3Z5F0"/>
<name>A0A7J3Z5F0_9CREN</name>
<sequence>MTVALASNEEYMPIIAVKPGYEELVAEMLRKVGLEPIPVGFVTHQRDVSWLRKPVPKIIWDYVTGTITQLSSSPP</sequence>
<dbReference type="EMBL" id="DRYQ01000020">
    <property type="protein sequence ID" value="HHQ50044.1"/>
    <property type="molecule type" value="Genomic_DNA"/>
</dbReference>
<reference evidence="1" key="1">
    <citation type="journal article" date="2020" name="mSystems">
        <title>Genome- and Community-Level Interaction Insights into Carbon Utilization and Element Cycling Functions of Hydrothermarchaeota in Hydrothermal Sediment.</title>
        <authorList>
            <person name="Zhou Z."/>
            <person name="Liu Y."/>
            <person name="Xu W."/>
            <person name="Pan J."/>
            <person name="Luo Z.H."/>
            <person name="Li M."/>
        </authorList>
    </citation>
    <scope>NUCLEOTIDE SEQUENCE [LARGE SCALE GENOMIC DNA]</scope>
    <source>
        <strain evidence="1">SpSt-1105</strain>
    </source>
</reference>
<comment type="caution">
    <text evidence="1">The sequence shown here is derived from an EMBL/GenBank/DDBJ whole genome shotgun (WGS) entry which is preliminary data.</text>
</comment>
<protein>
    <submittedName>
        <fullName evidence="1">Uncharacterized protein</fullName>
    </submittedName>
</protein>
<proteinExistence type="predicted"/>
<accession>A0A7J3Z5F0</accession>
<gene>
    <name evidence="1" type="ORF">ENM66_01650</name>
</gene>
<evidence type="ECO:0000313" key="1">
    <source>
        <dbReference type="EMBL" id="HHQ50044.1"/>
    </source>
</evidence>